<evidence type="ECO:0000313" key="3">
    <source>
        <dbReference type="EMBL" id="UGS36499.1"/>
    </source>
</evidence>
<dbReference type="InterPro" id="IPR023393">
    <property type="entry name" value="START-like_dom_sf"/>
</dbReference>
<accession>A0A9E6XXY7</accession>
<organism evidence="3 4">
    <name type="scientific">Capillimicrobium parvum</name>
    <dbReference type="NCBI Taxonomy" id="2884022"/>
    <lineage>
        <taxon>Bacteria</taxon>
        <taxon>Bacillati</taxon>
        <taxon>Actinomycetota</taxon>
        <taxon>Thermoleophilia</taxon>
        <taxon>Solirubrobacterales</taxon>
        <taxon>Capillimicrobiaceae</taxon>
        <taxon>Capillimicrobium</taxon>
    </lineage>
</organism>
<dbReference type="CDD" id="cd08899">
    <property type="entry name" value="SRPBCC_CalC_Aha1-like_6"/>
    <property type="match status" value="1"/>
</dbReference>
<feature type="domain" description="Activator of Hsp90 ATPase homologue 1/2-like C-terminal" evidence="2">
    <location>
        <begin position="24"/>
        <end position="136"/>
    </location>
</feature>
<reference evidence="3" key="1">
    <citation type="journal article" date="2022" name="Int. J. Syst. Evol. Microbiol.">
        <title>Pseudomonas aegrilactucae sp. nov. and Pseudomonas morbosilactucae sp. nov., pathogens causing bacterial rot of lettuce in Japan.</title>
        <authorList>
            <person name="Sawada H."/>
            <person name="Fujikawa T."/>
            <person name="Satou M."/>
        </authorList>
    </citation>
    <scope>NUCLEOTIDE SEQUENCE</scope>
    <source>
        <strain evidence="3">0166_1</strain>
    </source>
</reference>
<dbReference type="AlphaFoldDB" id="A0A9E6XXY7"/>
<dbReference type="Pfam" id="PF08327">
    <property type="entry name" value="AHSA1"/>
    <property type="match status" value="1"/>
</dbReference>
<comment type="similarity">
    <text evidence="1">Belongs to the AHA1 family.</text>
</comment>
<evidence type="ECO:0000313" key="4">
    <source>
        <dbReference type="Proteomes" id="UP001162834"/>
    </source>
</evidence>
<dbReference type="RefSeq" id="WP_259316169.1">
    <property type="nucleotide sequence ID" value="NZ_CP087164.1"/>
</dbReference>
<dbReference type="KEGG" id="sbae:DSM104329_02905"/>
<dbReference type="EMBL" id="CP087164">
    <property type="protein sequence ID" value="UGS36499.1"/>
    <property type="molecule type" value="Genomic_DNA"/>
</dbReference>
<sequence length="172" mass="18601">MTQHGIYTTVDDRPAVRFDRRLPHPVAAVWRGVTDPGELAHWFPCAVELDGLRPGAAMRFDFGGGFVLDGEVLELDVPRRFAFRWGKDVVRLELDPDGDDATLLSFVHVLHEEGEDAAAKTMAGWHVCLDAMEAALAGAPIAPSGGPSPERRRRYDEYVAAGVPAGAAIPGT</sequence>
<dbReference type="Proteomes" id="UP001162834">
    <property type="component" value="Chromosome"/>
</dbReference>
<evidence type="ECO:0000256" key="1">
    <source>
        <dbReference type="ARBA" id="ARBA00006817"/>
    </source>
</evidence>
<evidence type="ECO:0000259" key="2">
    <source>
        <dbReference type="Pfam" id="PF08327"/>
    </source>
</evidence>
<dbReference type="InterPro" id="IPR013538">
    <property type="entry name" value="ASHA1/2-like_C"/>
</dbReference>
<proteinExistence type="inferred from homology"/>
<dbReference type="SUPFAM" id="SSF55961">
    <property type="entry name" value="Bet v1-like"/>
    <property type="match status" value="1"/>
</dbReference>
<keyword evidence="4" id="KW-1185">Reference proteome</keyword>
<name>A0A9E6XXY7_9ACTN</name>
<dbReference type="Gene3D" id="3.30.530.20">
    <property type="match status" value="1"/>
</dbReference>
<gene>
    <name evidence="3" type="ORF">DSM104329_02905</name>
</gene>
<protein>
    <recommendedName>
        <fullName evidence="2">Activator of Hsp90 ATPase homologue 1/2-like C-terminal domain-containing protein</fullName>
    </recommendedName>
</protein>